<keyword evidence="4" id="KW-1185">Reference proteome</keyword>
<dbReference type="OrthoDB" id="275181at2"/>
<evidence type="ECO:0000256" key="1">
    <source>
        <dbReference type="SAM" id="Phobius"/>
    </source>
</evidence>
<keyword evidence="1" id="KW-0812">Transmembrane</keyword>
<evidence type="ECO:0000313" key="3">
    <source>
        <dbReference type="EMBL" id="RJG00768.1"/>
    </source>
</evidence>
<dbReference type="GO" id="GO:0016787">
    <property type="term" value="F:hydrolase activity"/>
    <property type="evidence" value="ECO:0007669"/>
    <property type="project" value="UniProtKB-KW"/>
</dbReference>
<dbReference type="EMBL" id="QYUQ01000002">
    <property type="protein sequence ID" value="RJG00768.1"/>
    <property type="molecule type" value="Genomic_DNA"/>
</dbReference>
<keyword evidence="1" id="KW-1133">Transmembrane helix</keyword>
<dbReference type="PANTHER" id="PTHR47909:SF2">
    <property type="entry name" value="GPI INOSITOL-DEACYLASE"/>
    <property type="match status" value="1"/>
</dbReference>
<dbReference type="Proteomes" id="UP000266327">
    <property type="component" value="Unassembled WGS sequence"/>
</dbReference>
<dbReference type="Gene3D" id="3.40.50.1820">
    <property type="entry name" value="alpha/beta hydrolase"/>
    <property type="match status" value="1"/>
</dbReference>
<evidence type="ECO:0000313" key="4">
    <source>
        <dbReference type="Proteomes" id="UP000266327"/>
    </source>
</evidence>
<proteinExistence type="predicted"/>
<keyword evidence="1" id="KW-0472">Membrane</keyword>
<evidence type="ECO:0000259" key="2">
    <source>
        <dbReference type="Pfam" id="PF00561"/>
    </source>
</evidence>
<dbReference type="InterPro" id="IPR000073">
    <property type="entry name" value="AB_hydrolase_1"/>
</dbReference>
<keyword evidence="3" id="KW-0378">Hydrolase</keyword>
<reference evidence="4" key="1">
    <citation type="submission" date="2018-09" db="EMBL/GenBank/DDBJ databases">
        <authorList>
            <person name="Zhu H."/>
        </authorList>
    </citation>
    <scope>NUCLEOTIDE SEQUENCE [LARGE SCALE GENOMIC DNA]</scope>
    <source>
        <strain evidence="4">K1S02-23</strain>
    </source>
</reference>
<dbReference type="SUPFAM" id="SSF53474">
    <property type="entry name" value="alpha/beta-Hydrolases"/>
    <property type="match status" value="1"/>
</dbReference>
<comment type="caution">
    <text evidence="3">The sequence shown here is derived from an EMBL/GenBank/DDBJ whole genome shotgun (WGS) entry which is preliminary data.</text>
</comment>
<name>A0A3A3FX23_9BURK</name>
<organism evidence="3 4">
    <name type="scientific">Noviherbaspirillum sedimenti</name>
    <dbReference type="NCBI Taxonomy" id="2320865"/>
    <lineage>
        <taxon>Bacteria</taxon>
        <taxon>Pseudomonadati</taxon>
        <taxon>Pseudomonadota</taxon>
        <taxon>Betaproteobacteria</taxon>
        <taxon>Burkholderiales</taxon>
        <taxon>Oxalobacteraceae</taxon>
        <taxon>Noviherbaspirillum</taxon>
    </lineage>
</organism>
<protein>
    <submittedName>
        <fullName evidence="3">Alpha/beta fold hydrolase</fullName>
    </submittedName>
</protein>
<sequence length="329" mass="35429">MVAFITRILLLVQLAIAAAIAYVLKHFFGMHIASAMLSAAGMLLLLRMLITANNFRLSWRFRSDTPPAERITLRHAWRLYLEEFRASLFSSSWSMPFGAFAGHHSAKSRGLPVLLIHGYGCNSGYWRSMSRLLGTAGITHRAVSLEPVFGDIDSFVPAVHAAVENLCHATGSRRVVLLAHSMGGLVARAYLCAHGEARIARVITLGTPHHGTGLANFGLGSNSEQMRWVINKSSNGNSNACSGEYGDGRGGTPSAWLQELAAREGPQRYGLFTSIYSHHDNIIAPQTSAHLPGARNIALHGVGHVALGLNPQVQKIVIDEILAAAPDAG</sequence>
<gene>
    <name evidence="3" type="ORF">D3878_03515</name>
</gene>
<feature type="transmembrane region" description="Helical" evidence="1">
    <location>
        <begin position="27"/>
        <end position="50"/>
    </location>
</feature>
<dbReference type="PANTHER" id="PTHR47909">
    <property type="entry name" value="ALPHA/BETA-HYDROLASES SUPERFAMILY PROTEIN"/>
    <property type="match status" value="1"/>
</dbReference>
<dbReference type="AlphaFoldDB" id="A0A3A3FX23"/>
<dbReference type="InterPro" id="IPR029058">
    <property type="entry name" value="AB_hydrolase_fold"/>
</dbReference>
<feature type="domain" description="AB hydrolase-1" evidence="2">
    <location>
        <begin position="112"/>
        <end position="215"/>
    </location>
</feature>
<dbReference type="Pfam" id="PF00561">
    <property type="entry name" value="Abhydrolase_1"/>
    <property type="match status" value="1"/>
</dbReference>
<accession>A0A3A3FX23</accession>